<dbReference type="SUPFAM" id="SSF46626">
    <property type="entry name" value="Cytochrome c"/>
    <property type="match status" value="2"/>
</dbReference>
<reference evidence="9 11" key="1">
    <citation type="submission" date="2023-09" db="EMBL/GenBank/DDBJ databases">
        <title>Flavobacterium sp. a novel bacteria isolate from Pepper rhizosphere.</title>
        <authorList>
            <person name="Peng Y."/>
            <person name="Lee J."/>
        </authorList>
    </citation>
    <scope>NUCLEOTIDE SEQUENCE</scope>
    <source>
        <strain evidence="9">PMR2A8</strain>
        <strain evidence="10 11">PMTSA4</strain>
    </source>
</reference>
<accession>A0AA96J563</accession>
<name>A0AA96J563_9FLAO</name>
<sequence>MKISTITKIYTLFFTSLFFISCQTEYKKTTIKEELVKQLDDLKIEIEQFKVVVEQDQPLEKIQTAFNKTRAAYKKVEWAVEYFTPDPARFINGPALDELEVEENKFLPPNGFQVIEEFIFPEYDPQNKSTLIREIAVLKGNIAQVTNHLNAITLSPDLVLDATKLEVYRILTLGITGFDSPVALQSIKETPYSLNGLLPIIEKLNVNNSKEEKELKKLISEAVRFCEKNTYFNQFDRANFIKLYLNPISGRLVAFQKDNNITMVNRNSVVNQNSGTLFSAESFNVDAFIPSKEYLYSDAKAALGKELFYETKLSKSNDRSCASCHHPDKAFTDGLKTNSSLLGLKLPRNTPTLTYASLQNAQFWDMRQADLEKQSLAVIQNRDEMHGDLKNSIPLLEKEPKYQSLFQKAFNTTSNIEEWQVQNAIASYIRSLNKFNSKFDLYFQSKGSFTEEEKLGFNLFAGKAKCATCHFIPLFNGTVPPVYRKTEQEVIGTPQTNKGLAISEDLGRYYQYKMPQLKNAFKTPTLRNVALTAPYMHNGVYDSLEQVVDFYNKGGGVGMGLHIENQTLPPDNLNLTKAEEKALIAFLKTLTDE</sequence>
<dbReference type="RefSeq" id="WP_313322832.1">
    <property type="nucleotide sequence ID" value="NZ_CP134878.1"/>
</dbReference>
<dbReference type="EC" id="1.11.1.5" evidence="9"/>
<dbReference type="InterPro" id="IPR004852">
    <property type="entry name" value="Di-haem_cyt_c_peroxidsae"/>
</dbReference>
<dbReference type="Proteomes" id="UP001304515">
    <property type="component" value="Chromosome"/>
</dbReference>
<evidence type="ECO:0000256" key="2">
    <source>
        <dbReference type="ARBA" id="ARBA00022617"/>
    </source>
</evidence>
<dbReference type="GO" id="GO:0020037">
    <property type="term" value="F:heme binding"/>
    <property type="evidence" value="ECO:0007669"/>
    <property type="project" value="InterPro"/>
</dbReference>
<organism evidence="9">
    <name type="scientific">Flavobacterium capsici</name>
    <dbReference type="NCBI Taxonomy" id="3075618"/>
    <lineage>
        <taxon>Bacteria</taxon>
        <taxon>Pseudomonadati</taxon>
        <taxon>Bacteroidota</taxon>
        <taxon>Flavobacteriia</taxon>
        <taxon>Flavobacteriales</taxon>
        <taxon>Flavobacteriaceae</taxon>
        <taxon>Flavobacterium</taxon>
    </lineage>
</organism>
<proteinExistence type="predicted"/>
<evidence type="ECO:0000313" key="10">
    <source>
        <dbReference type="EMBL" id="WNM22757.1"/>
    </source>
</evidence>
<evidence type="ECO:0000256" key="1">
    <source>
        <dbReference type="ARBA" id="ARBA00004196"/>
    </source>
</evidence>
<evidence type="ECO:0000256" key="5">
    <source>
        <dbReference type="ARBA" id="ARBA00023002"/>
    </source>
</evidence>
<accession>A0AA96F4R2</accession>
<dbReference type="InterPro" id="IPR038352">
    <property type="entry name" value="Imelysin_sf"/>
</dbReference>
<dbReference type="EMBL" id="CP134878">
    <property type="protein sequence ID" value="WNM18706.1"/>
    <property type="molecule type" value="Genomic_DNA"/>
</dbReference>
<evidence type="ECO:0000256" key="3">
    <source>
        <dbReference type="ARBA" id="ARBA00022723"/>
    </source>
</evidence>
<dbReference type="KEGG" id="fcj:RN605_05200"/>
<dbReference type="GO" id="GO:0046872">
    <property type="term" value="F:metal ion binding"/>
    <property type="evidence" value="ECO:0007669"/>
    <property type="project" value="UniProtKB-KW"/>
</dbReference>
<evidence type="ECO:0000313" key="11">
    <source>
        <dbReference type="Proteomes" id="UP001304515"/>
    </source>
</evidence>
<dbReference type="AlphaFoldDB" id="A0AA96J563"/>
<feature type="domain" description="Cytochrome c" evidence="8">
    <location>
        <begin position="299"/>
        <end position="433"/>
    </location>
</feature>
<dbReference type="PROSITE" id="PS51257">
    <property type="entry name" value="PROKAR_LIPOPROTEIN"/>
    <property type="match status" value="1"/>
</dbReference>
<protein>
    <submittedName>
        <fullName evidence="9">Cytochrome c peroxidase</fullName>
        <ecNumber evidence="9">1.11.1.5</ecNumber>
    </submittedName>
</protein>
<dbReference type="EMBL" id="CP134890">
    <property type="protein sequence ID" value="WNM22757.1"/>
    <property type="molecule type" value="Genomic_DNA"/>
</dbReference>
<dbReference type="GO" id="GO:0009055">
    <property type="term" value="F:electron transfer activity"/>
    <property type="evidence" value="ECO:0007669"/>
    <property type="project" value="InterPro"/>
</dbReference>
<dbReference type="PANTHER" id="PTHR30600:SF10">
    <property type="entry name" value="BLL6722 PROTEIN"/>
    <property type="match status" value="1"/>
</dbReference>
<comment type="subcellular location">
    <subcellularLocation>
        <location evidence="1">Cell envelope</location>
    </subcellularLocation>
</comment>
<keyword evidence="11" id="KW-1185">Reference proteome</keyword>
<keyword evidence="5 9" id="KW-0560">Oxidoreductase</keyword>
<evidence type="ECO:0000256" key="7">
    <source>
        <dbReference type="PROSITE-ProRule" id="PRU00433"/>
    </source>
</evidence>
<dbReference type="Pfam" id="PF03150">
    <property type="entry name" value="CCP_MauG"/>
    <property type="match status" value="1"/>
</dbReference>
<evidence type="ECO:0000256" key="6">
    <source>
        <dbReference type="ARBA" id="ARBA00023004"/>
    </source>
</evidence>
<gene>
    <name evidence="10" type="ORF">RN605_05200</name>
    <name evidence="9" type="ORF">RN608_11900</name>
</gene>
<dbReference type="GO" id="GO:0004130">
    <property type="term" value="F:cytochrome-c peroxidase activity"/>
    <property type="evidence" value="ECO:0007669"/>
    <property type="project" value="UniProtKB-EC"/>
</dbReference>
<keyword evidence="4" id="KW-0732">Signal</keyword>
<keyword evidence="6 7" id="KW-0408">Iron</keyword>
<feature type="domain" description="Cytochrome c" evidence="8">
    <location>
        <begin position="451"/>
        <end position="591"/>
    </location>
</feature>
<dbReference type="PANTHER" id="PTHR30600">
    <property type="entry name" value="CYTOCHROME C PEROXIDASE-RELATED"/>
    <property type="match status" value="1"/>
</dbReference>
<dbReference type="InterPro" id="IPR009056">
    <property type="entry name" value="Cyt_c-like_dom"/>
</dbReference>
<keyword evidence="3 7" id="KW-0479">Metal-binding</keyword>
<dbReference type="GO" id="GO:0030313">
    <property type="term" value="C:cell envelope"/>
    <property type="evidence" value="ECO:0007669"/>
    <property type="project" value="UniProtKB-SubCell"/>
</dbReference>
<dbReference type="InterPro" id="IPR036909">
    <property type="entry name" value="Cyt_c-like_dom_sf"/>
</dbReference>
<dbReference type="Gene3D" id="1.10.760.10">
    <property type="entry name" value="Cytochrome c-like domain"/>
    <property type="match status" value="2"/>
</dbReference>
<dbReference type="Gene3D" id="1.20.1420.20">
    <property type="entry name" value="M75 peptidase, HXXE motif"/>
    <property type="match status" value="1"/>
</dbReference>
<keyword evidence="9" id="KW-0575">Peroxidase</keyword>
<evidence type="ECO:0000259" key="8">
    <source>
        <dbReference type="PROSITE" id="PS51007"/>
    </source>
</evidence>
<dbReference type="PROSITE" id="PS51007">
    <property type="entry name" value="CYTC"/>
    <property type="match status" value="2"/>
</dbReference>
<evidence type="ECO:0000313" key="9">
    <source>
        <dbReference type="EMBL" id="WNM18706.1"/>
    </source>
</evidence>
<dbReference type="InterPro" id="IPR051395">
    <property type="entry name" value="Cytochrome_c_Peroxidase/MauG"/>
</dbReference>
<evidence type="ECO:0000256" key="4">
    <source>
        <dbReference type="ARBA" id="ARBA00022729"/>
    </source>
</evidence>
<keyword evidence="2 7" id="KW-0349">Heme</keyword>